<proteinExistence type="predicted"/>
<evidence type="ECO:0000313" key="3">
    <source>
        <dbReference type="Proteomes" id="UP000837857"/>
    </source>
</evidence>
<feature type="region of interest" description="Disordered" evidence="1">
    <location>
        <begin position="1"/>
        <end position="55"/>
    </location>
</feature>
<dbReference type="EMBL" id="OW152830">
    <property type="protein sequence ID" value="CAH2048644.1"/>
    <property type="molecule type" value="Genomic_DNA"/>
</dbReference>
<organism evidence="2 3">
    <name type="scientific">Iphiclides podalirius</name>
    <name type="common">scarce swallowtail</name>
    <dbReference type="NCBI Taxonomy" id="110791"/>
    <lineage>
        <taxon>Eukaryota</taxon>
        <taxon>Metazoa</taxon>
        <taxon>Ecdysozoa</taxon>
        <taxon>Arthropoda</taxon>
        <taxon>Hexapoda</taxon>
        <taxon>Insecta</taxon>
        <taxon>Pterygota</taxon>
        <taxon>Neoptera</taxon>
        <taxon>Endopterygota</taxon>
        <taxon>Lepidoptera</taxon>
        <taxon>Glossata</taxon>
        <taxon>Ditrysia</taxon>
        <taxon>Papilionoidea</taxon>
        <taxon>Papilionidae</taxon>
        <taxon>Papilioninae</taxon>
        <taxon>Iphiclides</taxon>
    </lineage>
</organism>
<feature type="non-terminal residue" evidence="2">
    <location>
        <position position="96"/>
    </location>
</feature>
<keyword evidence="3" id="KW-1185">Reference proteome</keyword>
<feature type="compositionally biased region" description="Basic and acidic residues" evidence="1">
    <location>
        <begin position="40"/>
        <end position="51"/>
    </location>
</feature>
<feature type="compositionally biased region" description="Low complexity" evidence="1">
    <location>
        <begin position="29"/>
        <end position="39"/>
    </location>
</feature>
<evidence type="ECO:0000313" key="2">
    <source>
        <dbReference type="EMBL" id="CAH2048644.1"/>
    </source>
</evidence>
<protein>
    <submittedName>
        <fullName evidence="2">Uncharacterized protein</fullName>
    </submittedName>
</protein>
<evidence type="ECO:0000256" key="1">
    <source>
        <dbReference type="SAM" id="MobiDB-lite"/>
    </source>
</evidence>
<accession>A0ABN8I4B7</accession>
<sequence>MRDIMNSACSSGDCGAQTASRRRVDGRARNNQQQQLYLQRRGERPREEGGHQRVPFLHQRPVHLSNAIVMLSIYPTGGRRGVGVAAAAANHRTVLP</sequence>
<reference evidence="2" key="1">
    <citation type="submission" date="2022-03" db="EMBL/GenBank/DDBJ databases">
        <authorList>
            <person name="Martin H S."/>
        </authorList>
    </citation>
    <scope>NUCLEOTIDE SEQUENCE</scope>
</reference>
<gene>
    <name evidence="2" type="ORF">IPOD504_LOCUS6249</name>
</gene>
<dbReference type="Proteomes" id="UP000837857">
    <property type="component" value="Chromosome 18"/>
</dbReference>
<name>A0ABN8I4B7_9NEOP</name>